<dbReference type="Proteomes" id="UP000619260">
    <property type="component" value="Unassembled WGS sequence"/>
</dbReference>
<organism evidence="6 7">
    <name type="scientific">Virgisporangium aliadipatigenens</name>
    <dbReference type="NCBI Taxonomy" id="741659"/>
    <lineage>
        <taxon>Bacteria</taxon>
        <taxon>Bacillati</taxon>
        <taxon>Actinomycetota</taxon>
        <taxon>Actinomycetes</taxon>
        <taxon>Micromonosporales</taxon>
        <taxon>Micromonosporaceae</taxon>
        <taxon>Virgisporangium</taxon>
    </lineage>
</organism>
<dbReference type="AlphaFoldDB" id="A0A8J3YWB2"/>
<evidence type="ECO:0000313" key="6">
    <source>
        <dbReference type="EMBL" id="GIJ50976.1"/>
    </source>
</evidence>
<dbReference type="GO" id="GO:0016020">
    <property type="term" value="C:membrane"/>
    <property type="evidence" value="ECO:0007669"/>
    <property type="project" value="UniProtKB-SubCell"/>
</dbReference>
<proteinExistence type="predicted"/>
<protein>
    <recommendedName>
        <fullName evidence="8">Invasion protein</fullName>
    </recommendedName>
</protein>
<evidence type="ECO:0000313" key="7">
    <source>
        <dbReference type="Proteomes" id="UP000619260"/>
    </source>
</evidence>
<gene>
    <name evidence="6" type="ORF">Val02_78620</name>
</gene>
<keyword evidence="3 5" id="KW-1133">Transmembrane helix</keyword>
<dbReference type="RefSeq" id="WP_203904391.1">
    <property type="nucleotide sequence ID" value="NZ_BOPF01000041.1"/>
</dbReference>
<keyword evidence="4 5" id="KW-0472">Membrane</keyword>
<evidence type="ECO:0000256" key="1">
    <source>
        <dbReference type="ARBA" id="ARBA00004141"/>
    </source>
</evidence>
<feature type="transmembrane region" description="Helical" evidence="5">
    <location>
        <begin position="94"/>
        <end position="115"/>
    </location>
</feature>
<accession>A0A8J3YWB2</accession>
<comment type="subcellular location">
    <subcellularLocation>
        <location evidence="1">Membrane</location>
        <topology evidence="1">Multi-pass membrane protein</topology>
    </subcellularLocation>
</comment>
<evidence type="ECO:0000256" key="2">
    <source>
        <dbReference type="ARBA" id="ARBA00022692"/>
    </source>
</evidence>
<evidence type="ECO:0008006" key="8">
    <source>
        <dbReference type="Google" id="ProtNLM"/>
    </source>
</evidence>
<evidence type="ECO:0000256" key="5">
    <source>
        <dbReference type="SAM" id="Phobius"/>
    </source>
</evidence>
<evidence type="ECO:0000256" key="3">
    <source>
        <dbReference type="ARBA" id="ARBA00022989"/>
    </source>
</evidence>
<dbReference type="Pfam" id="PF13564">
    <property type="entry name" value="DoxX_2"/>
    <property type="match status" value="1"/>
</dbReference>
<keyword evidence="2 5" id="KW-0812">Transmembrane</keyword>
<evidence type="ECO:0000256" key="4">
    <source>
        <dbReference type="ARBA" id="ARBA00023136"/>
    </source>
</evidence>
<sequence>MNGIHVIVTTLMCVFLFTIGPLRIAGIPIARQDAAKFGIPLPYYRAFGAVEVLGGIGLLIGVVHRPVGAAVAATLAILGVGAVYVHVRAGEPPIKVALAGLTAAVAMLLAVVSAWP</sequence>
<dbReference type="InterPro" id="IPR032808">
    <property type="entry name" value="DoxX"/>
</dbReference>
<feature type="transmembrane region" description="Helical" evidence="5">
    <location>
        <begin position="6"/>
        <end position="30"/>
    </location>
</feature>
<feature type="transmembrane region" description="Helical" evidence="5">
    <location>
        <begin position="42"/>
        <end position="63"/>
    </location>
</feature>
<dbReference type="EMBL" id="BOPF01000041">
    <property type="protein sequence ID" value="GIJ50976.1"/>
    <property type="molecule type" value="Genomic_DNA"/>
</dbReference>
<comment type="caution">
    <text evidence="6">The sequence shown here is derived from an EMBL/GenBank/DDBJ whole genome shotgun (WGS) entry which is preliminary data.</text>
</comment>
<keyword evidence="7" id="KW-1185">Reference proteome</keyword>
<name>A0A8J3YWB2_9ACTN</name>
<reference evidence="6" key="1">
    <citation type="submission" date="2021-01" db="EMBL/GenBank/DDBJ databases">
        <title>Whole genome shotgun sequence of Virgisporangium aliadipatigenens NBRC 105644.</title>
        <authorList>
            <person name="Komaki H."/>
            <person name="Tamura T."/>
        </authorList>
    </citation>
    <scope>NUCLEOTIDE SEQUENCE</scope>
    <source>
        <strain evidence="6">NBRC 105644</strain>
    </source>
</reference>
<feature type="transmembrane region" description="Helical" evidence="5">
    <location>
        <begin position="69"/>
        <end position="87"/>
    </location>
</feature>